<reference evidence="3" key="1">
    <citation type="submission" date="2022-08" db="EMBL/GenBank/DDBJ databases">
        <authorList>
            <consortium name="DOE Joint Genome Institute"/>
            <person name="Min B."/>
            <person name="Riley R."/>
            <person name="Sierra-Patev S."/>
            <person name="Naranjo-Ortiz M."/>
            <person name="Looney B."/>
            <person name="Konkel Z."/>
            <person name="Slot J.C."/>
            <person name="Sakamoto Y."/>
            <person name="Steenwyk J.L."/>
            <person name="Rokas A."/>
            <person name="Carro J."/>
            <person name="Camarero S."/>
            <person name="Ferreira P."/>
            <person name="Molpeceres G."/>
            <person name="Ruiz-Duenas F.J."/>
            <person name="Serrano A."/>
            <person name="Henrissat B."/>
            <person name="Drula E."/>
            <person name="Hughes K.W."/>
            <person name="Mata J.L."/>
            <person name="Ishikawa N.K."/>
            <person name="Vargas-Isla R."/>
            <person name="Ushijima S."/>
            <person name="Smith C.A."/>
            <person name="Ahrendt S."/>
            <person name="Andreopoulos W."/>
            <person name="He G."/>
            <person name="Labutti K."/>
            <person name="Lipzen A."/>
            <person name="Ng V."/>
            <person name="Sandor L."/>
            <person name="Barry K."/>
            <person name="Martinez A.T."/>
            <person name="Xiao Y."/>
            <person name="Gibbons J.G."/>
            <person name="Terashima K."/>
            <person name="Hibbett D.S."/>
            <person name="Grigoriev I.V."/>
        </authorList>
    </citation>
    <scope>NUCLEOTIDE SEQUENCE</scope>
    <source>
        <strain evidence="3">TFB9207</strain>
    </source>
</reference>
<keyword evidence="2" id="KW-0812">Transmembrane</keyword>
<protein>
    <submittedName>
        <fullName evidence="3">Uncharacterized protein</fullName>
    </submittedName>
</protein>
<feature type="compositionally biased region" description="Polar residues" evidence="1">
    <location>
        <begin position="230"/>
        <end position="245"/>
    </location>
</feature>
<organism evidence="3 4">
    <name type="scientific">Lentinula raphanica</name>
    <dbReference type="NCBI Taxonomy" id="153919"/>
    <lineage>
        <taxon>Eukaryota</taxon>
        <taxon>Fungi</taxon>
        <taxon>Dikarya</taxon>
        <taxon>Basidiomycota</taxon>
        <taxon>Agaricomycotina</taxon>
        <taxon>Agaricomycetes</taxon>
        <taxon>Agaricomycetidae</taxon>
        <taxon>Agaricales</taxon>
        <taxon>Marasmiineae</taxon>
        <taxon>Omphalotaceae</taxon>
        <taxon>Lentinula</taxon>
    </lineage>
</organism>
<dbReference type="AlphaFoldDB" id="A0AA38PKY6"/>
<evidence type="ECO:0000256" key="1">
    <source>
        <dbReference type="SAM" id="MobiDB-lite"/>
    </source>
</evidence>
<comment type="caution">
    <text evidence="3">The sequence shown here is derived from an EMBL/GenBank/DDBJ whole genome shotgun (WGS) entry which is preliminary data.</text>
</comment>
<feature type="compositionally biased region" description="Basic and acidic residues" evidence="1">
    <location>
        <begin position="297"/>
        <end position="317"/>
    </location>
</feature>
<accession>A0AA38PKY6</accession>
<keyword evidence="2" id="KW-0472">Membrane</keyword>
<evidence type="ECO:0000313" key="4">
    <source>
        <dbReference type="Proteomes" id="UP001163846"/>
    </source>
</evidence>
<proteinExistence type="predicted"/>
<feature type="region of interest" description="Disordered" evidence="1">
    <location>
        <begin position="334"/>
        <end position="365"/>
    </location>
</feature>
<feature type="region of interest" description="Disordered" evidence="1">
    <location>
        <begin position="226"/>
        <end position="245"/>
    </location>
</feature>
<evidence type="ECO:0000313" key="3">
    <source>
        <dbReference type="EMBL" id="KAJ3844853.1"/>
    </source>
</evidence>
<gene>
    <name evidence="3" type="ORF">F5878DRAFT_637001</name>
</gene>
<keyword evidence="4" id="KW-1185">Reference proteome</keyword>
<keyword evidence="2" id="KW-1133">Transmembrane helix</keyword>
<feature type="transmembrane region" description="Helical" evidence="2">
    <location>
        <begin position="255"/>
        <end position="275"/>
    </location>
</feature>
<dbReference type="EMBL" id="MU805945">
    <property type="protein sequence ID" value="KAJ3844853.1"/>
    <property type="molecule type" value="Genomic_DNA"/>
</dbReference>
<evidence type="ECO:0000256" key="2">
    <source>
        <dbReference type="SAM" id="Phobius"/>
    </source>
</evidence>
<feature type="compositionally biased region" description="Basic and acidic residues" evidence="1">
    <location>
        <begin position="348"/>
        <end position="365"/>
    </location>
</feature>
<sequence length="365" mass="40993">MRETAGEGALRRTMERGSRLNRIQLWFAYKPSSLVSLGDIGWIQGGIEITHSITYPELGSQSADDSLQSAGGQRQSTDNIETYLDVLYTYANLVIIAIGQRGGKAIEGKKDRSHFKKTNAHNVAKTFPNRQGWRRFQRTLLIEQLQKKRDRRSNYAKHEFGESRAVFITFIKRNPFGYLVPLCLPPPSNLHPVPQPLLSPSRDVYSTPSRNMASMISRLHPQLRAMSDDTGATTPNSTGGETRTFAQSGSLGHRLIGVLIVLSLLVLAFVLWLLLAKRPRRKLRSWGCTCLPAPPERTAEGEEKYAENRNGDDHNVNRPESWVISHDMEAYRMSGVGQERSSLHPKHILAEDATKGEDVKKNLQP</sequence>
<dbReference type="Proteomes" id="UP001163846">
    <property type="component" value="Unassembled WGS sequence"/>
</dbReference>
<feature type="region of interest" description="Disordered" evidence="1">
    <location>
        <begin position="293"/>
        <end position="318"/>
    </location>
</feature>
<name>A0AA38PKY6_9AGAR</name>